<dbReference type="PANTHER" id="PTHR35170">
    <property type="entry name" value="PROTEIN DD3-3"/>
    <property type="match status" value="1"/>
</dbReference>
<keyword evidence="2" id="KW-1133">Transmembrane helix</keyword>
<dbReference type="AlphaFoldDB" id="D2VAZ3"/>
<evidence type="ECO:0000256" key="3">
    <source>
        <dbReference type="SAM" id="SignalP"/>
    </source>
</evidence>
<organism evidence="5">
    <name type="scientific">Naegleria gruberi</name>
    <name type="common">Amoeba</name>
    <dbReference type="NCBI Taxonomy" id="5762"/>
    <lineage>
        <taxon>Eukaryota</taxon>
        <taxon>Discoba</taxon>
        <taxon>Heterolobosea</taxon>
        <taxon>Tetramitia</taxon>
        <taxon>Eutetramitia</taxon>
        <taxon>Vahlkampfiidae</taxon>
        <taxon>Naegleria</taxon>
    </lineage>
</organism>
<sequence length="641" mass="72690">MKYTTTVTLVVLCAILMANVALCDLYMHNPRGSINRNCERDANRRNANRLFDSQDNAAGGYACPRKVGGKAVKTPKMYYYEGSELYLEWTSQHSCGEHNNYCEMVIQYMCNDTVVGTDADYGDYYAVRDGIPTDANDDATDTISEATQNDLRYGAHEQFQNYFKCSKRLRNSGLYIADRNLGSQATSTRQNNGAERFGFECTEERDYYPYWHTSPWVDIAVYTSNTSMCQWYQENSQNVAPRGECWDAGKKNYLQYNNIRDCTDKDKTNVWVEVPAWGVDAPECLSSTLIAARDNYLGNSVDGQHATYKWTLPFIEKMPYDSVAKKTHHENCVLRMRYNITTTETPFFMDYKYNYRVNDKTSATPIRQDPWETFGYQSELHLAVNTNQYGRTFEDRSYVFEIRERPSTVPKWVTIHNLNVRGKRGNIVNVFPSVEYDFVPNTLTVDNSHRIHVQWTGSDYNPNRTPNNAEGGPKDPAQNGYRADRSNIVQMDVAGLNTPRKFSGITMFLKEDGTIDTDLVHKLAFLGQNIADNVTSCPSKTALLAKNNQNTANAELDDNNCGKLANTPYGPYFDGGLVQMWASGKFYYMCTRNNNFSNRGQKAIMIVQGGRYSAAPSTASPASTLLVVLCSVLIIAFNMLF</sequence>
<feature type="region of interest" description="Disordered" evidence="1">
    <location>
        <begin position="457"/>
        <end position="481"/>
    </location>
</feature>
<dbReference type="EMBL" id="GG738860">
    <property type="protein sequence ID" value="EFC46167.1"/>
    <property type="molecule type" value="Genomic_DNA"/>
</dbReference>
<dbReference type="VEuPathDB" id="AmoebaDB:NAEGRDRAFT_83081"/>
<dbReference type="KEGG" id="ngr:NAEGRDRAFT_83081"/>
<reference evidence="4 5" key="1">
    <citation type="journal article" date="2010" name="Cell">
        <title>The genome of Naegleria gruberi illuminates early eukaryotic versatility.</title>
        <authorList>
            <person name="Fritz-Laylin L.K."/>
            <person name="Prochnik S.E."/>
            <person name="Ginger M.L."/>
            <person name="Dacks J.B."/>
            <person name="Carpenter M.L."/>
            <person name="Field M.C."/>
            <person name="Kuo A."/>
            <person name="Paredez A."/>
            <person name="Chapman J."/>
            <person name="Pham J."/>
            <person name="Shu S."/>
            <person name="Neupane R."/>
            <person name="Cipriano M."/>
            <person name="Mancuso J."/>
            <person name="Tu H."/>
            <person name="Salamov A."/>
            <person name="Lindquist E."/>
            <person name="Shapiro H."/>
            <person name="Lucas S."/>
            <person name="Grigoriev I.V."/>
            <person name="Cande W.Z."/>
            <person name="Fulton C."/>
            <person name="Rokhsar D.S."/>
            <person name="Dawson S.C."/>
        </authorList>
    </citation>
    <scope>NUCLEOTIDE SEQUENCE [LARGE SCALE GENOMIC DNA]</scope>
    <source>
        <strain evidence="4 5">NEG-M</strain>
    </source>
</reference>
<dbReference type="GeneID" id="8859341"/>
<dbReference type="Proteomes" id="UP000006671">
    <property type="component" value="Unassembled WGS sequence"/>
</dbReference>
<dbReference type="OrthoDB" id="167398at2759"/>
<dbReference type="RefSeq" id="XP_002678911.1">
    <property type="nucleotide sequence ID" value="XM_002678865.1"/>
</dbReference>
<protein>
    <recommendedName>
        <fullName evidence="6">Protein DD3-3</fullName>
    </recommendedName>
</protein>
<evidence type="ECO:0000256" key="2">
    <source>
        <dbReference type="SAM" id="Phobius"/>
    </source>
</evidence>
<evidence type="ECO:0000313" key="4">
    <source>
        <dbReference type="EMBL" id="EFC46167.1"/>
    </source>
</evidence>
<dbReference type="InParanoid" id="D2VAZ3"/>
<evidence type="ECO:0008006" key="6">
    <source>
        <dbReference type="Google" id="ProtNLM"/>
    </source>
</evidence>
<keyword evidence="5" id="KW-1185">Reference proteome</keyword>
<accession>D2VAZ3</accession>
<feature type="transmembrane region" description="Helical" evidence="2">
    <location>
        <begin position="622"/>
        <end position="640"/>
    </location>
</feature>
<gene>
    <name evidence="4" type="ORF">NAEGRDRAFT_83081</name>
</gene>
<dbReference type="PANTHER" id="PTHR35170:SF1">
    <property type="entry name" value="PROTEIN DD3-3"/>
    <property type="match status" value="1"/>
</dbReference>
<feature type="signal peptide" evidence="3">
    <location>
        <begin position="1"/>
        <end position="23"/>
    </location>
</feature>
<keyword evidence="2" id="KW-0472">Membrane</keyword>
<evidence type="ECO:0000256" key="1">
    <source>
        <dbReference type="SAM" id="MobiDB-lite"/>
    </source>
</evidence>
<dbReference type="STRING" id="5762.D2VAZ3"/>
<evidence type="ECO:0000313" key="5">
    <source>
        <dbReference type="Proteomes" id="UP000006671"/>
    </source>
</evidence>
<feature type="chain" id="PRO_5003038542" description="Protein DD3-3" evidence="3">
    <location>
        <begin position="24"/>
        <end position="641"/>
    </location>
</feature>
<dbReference type="InterPro" id="IPR053320">
    <property type="entry name" value="Protein_DD3-3_O-glyco"/>
</dbReference>
<proteinExistence type="predicted"/>
<feature type="compositionally biased region" description="Polar residues" evidence="1">
    <location>
        <begin position="457"/>
        <end position="468"/>
    </location>
</feature>
<dbReference type="eggNOG" id="ENOG502QRWS">
    <property type="taxonomic scope" value="Eukaryota"/>
</dbReference>
<keyword evidence="3" id="KW-0732">Signal</keyword>
<keyword evidence="2" id="KW-0812">Transmembrane</keyword>
<name>D2VAZ3_NAEGR</name>